<accession>A0A0K2YD45</accession>
<dbReference type="AlphaFoldDB" id="A0A0K2YD45"/>
<name>A0A0K2YD45_HELHE</name>
<dbReference type="PANTHER" id="PTHR43022:SF1">
    <property type="entry name" value="PROTEIN SMF"/>
    <property type="match status" value="1"/>
</dbReference>
<dbReference type="Pfam" id="PF02481">
    <property type="entry name" value="DNA_processg_A"/>
    <property type="match status" value="1"/>
</dbReference>
<dbReference type="NCBIfam" id="TIGR00732">
    <property type="entry name" value="dprA"/>
    <property type="match status" value="1"/>
</dbReference>
<protein>
    <submittedName>
        <fullName evidence="3">Rossmann fold nucleotide-binding protein Smf possibly involved in DNA uptake</fullName>
    </submittedName>
</protein>
<reference evidence="4" key="1">
    <citation type="submission" date="2014-12" db="EMBL/GenBank/DDBJ databases">
        <authorList>
            <person name="Smet A."/>
        </authorList>
    </citation>
    <scope>NUCLEOTIDE SEQUENCE [LARGE SCALE GENOMIC DNA]</scope>
</reference>
<dbReference type="SUPFAM" id="SSF102405">
    <property type="entry name" value="MCP/YpsA-like"/>
    <property type="match status" value="1"/>
</dbReference>
<keyword evidence="4" id="KW-1185">Reference proteome</keyword>
<gene>
    <name evidence="3" type="ORF">HHE01_07160</name>
</gene>
<evidence type="ECO:0000256" key="1">
    <source>
        <dbReference type="ARBA" id="ARBA00006525"/>
    </source>
</evidence>
<dbReference type="RefSeq" id="WP_015107007.1">
    <property type="nucleotide sequence ID" value="NZ_CDMK01000002.1"/>
</dbReference>
<dbReference type="PANTHER" id="PTHR43022">
    <property type="entry name" value="PROTEIN SMF"/>
    <property type="match status" value="1"/>
</dbReference>
<dbReference type="GO" id="GO:0009294">
    <property type="term" value="P:DNA-mediated transformation"/>
    <property type="evidence" value="ECO:0007669"/>
    <property type="project" value="InterPro"/>
</dbReference>
<evidence type="ECO:0000313" key="4">
    <source>
        <dbReference type="Proteomes" id="UP000046090"/>
    </source>
</evidence>
<evidence type="ECO:0000259" key="2">
    <source>
        <dbReference type="Pfam" id="PF02481"/>
    </source>
</evidence>
<proteinExistence type="inferred from homology"/>
<dbReference type="Gene3D" id="3.40.50.450">
    <property type="match status" value="1"/>
</dbReference>
<evidence type="ECO:0000313" key="3">
    <source>
        <dbReference type="EMBL" id="CRI34915.1"/>
    </source>
</evidence>
<dbReference type="Proteomes" id="UP000046090">
    <property type="component" value="Unassembled WGS sequence"/>
</dbReference>
<organism evidence="3 4">
    <name type="scientific">Helicobacter heilmannii</name>
    <dbReference type="NCBI Taxonomy" id="35817"/>
    <lineage>
        <taxon>Bacteria</taxon>
        <taxon>Pseudomonadati</taxon>
        <taxon>Campylobacterota</taxon>
        <taxon>Epsilonproteobacteria</taxon>
        <taxon>Campylobacterales</taxon>
        <taxon>Helicobacteraceae</taxon>
        <taxon>Helicobacter</taxon>
    </lineage>
</organism>
<dbReference type="EMBL" id="CDMK01000002">
    <property type="protein sequence ID" value="CRI34915.1"/>
    <property type="molecule type" value="Genomic_DNA"/>
</dbReference>
<feature type="domain" description="Smf/DprA SLOG" evidence="2">
    <location>
        <begin position="14"/>
        <end position="204"/>
    </location>
</feature>
<sequence>MLSPFTPSPLDFLPLSFKALKTPPKLLHYVGELKHLQAPLKVAIVGTRRPSTYTQQMTSALAKELSKTGVVVISGGALGVDIIAQKNALPATIMCAPCSLERIYPPSNAEVICQIAKEGLILSEYAKDFQPYRFTFLERNRLVVALSDLVVIPEAQENSGSMASAKLALELKKPLFVLPQRLFESPGTNALLAHNQARAIYDIAVFVGDLARQFGLSTPTPPPTKPADDEFLAFCQKSPSFEEAYAVFGDLVLEQELLGVVKRENGRVVLV</sequence>
<dbReference type="InterPro" id="IPR057666">
    <property type="entry name" value="DrpA_SLOG"/>
</dbReference>
<dbReference type="InterPro" id="IPR003488">
    <property type="entry name" value="DprA"/>
</dbReference>
<comment type="similarity">
    <text evidence="1">Belongs to the DprA/Smf family.</text>
</comment>
<dbReference type="GeneID" id="76197421"/>